<evidence type="ECO:0000313" key="1">
    <source>
        <dbReference type="EnsemblPlants" id="AET1Gv20873200.17"/>
    </source>
</evidence>
<dbReference type="EnsemblPlants" id="AET1Gv20873200.17">
    <property type="protein sequence ID" value="AET1Gv20873200.17"/>
    <property type="gene ID" value="AET1Gv20873200"/>
</dbReference>
<dbReference type="Gramene" id="AET1Gv20873200.17">
    <property type="protein sequence ID" value="AET1Gv20873200.17"/>
    <property type="gene ID" value="AET1Gv20873200"/>
</dbReference>
<evidence type="ECO:0000313" key="2">
    <source>
        <dbReference type="Proteomes" id="UP000015105"/>
    </source>
</evidence>
<reference evidence="2" key="1">
    <citation type="journal article" date="2014" name="Science">
        <title>Ancient hybridizations among the ancestral genomes of bread wheat.</title>
        <authorList>
            <consortium name="International Wheat Genome Sequencing Consortium,"/>
            <person name="Marcussen T."/>
            <person name="Sandve S.R."/>
            <person name="Heier L."/>
            <person name="Spannagl M."/>
            <person name="Pfeifer M."/>
            <person name="Jakobsen K.S."/>
            <person name="Wulff B.B."/>
            <person name="Steuernagel B."/>
            <person name="Mayer K.F."/>
            <person name="Olsen O.A."/>
        </authorList>
    </citation>
    <scope>NUCLEOTIDE SEQUENCE [LARGE SCALE GENOMIC DNA]</scope>
    <source>
        <strain evidence="2">cv. AL8/78</strain>
    </source>
</reference>
<accession>A0A452ZPV1</accession>
<sequence length="84" mass="9154">HVLIGVMITTCSSVVLMYELHVDITTKRGGDKPVGEKTRGCTDQRMALNNTLVTFTPLVYSFPLCFFSGVSGHVWITACGCRAT</sequence>
<protein>
    <submittedName>
        <fullName evidence="1">Uncharacterized protein</fullName>
    </submittedName>
</protein>
<keyword evidence="2" id="KW-1185">Reference proteome</keyword>
<reference evidence="1" key="3">
    <citation type="journal article" date="2017" name="Nature">
        <title>Genome sequence of the progenitor of the wheat D genome Aegilops tauschii.</title>
        <authorList>
            <person name="Luo M.C."/>
            <person name="Gu Y.Q."/>
            <person name="Puiu D."/>
            <person name="Wang H."/>
            <person name="Twardziok S.O."/>
            <person name="Deal K.R."/>
            <person name="Huo N."/>
            <person name="Zhu T."/>
            <person name="Wang L."/>
            <person name="Wang Y."/>
            <person name="McGuire P.E."/>
            <person name="Liu S."/>
            <person name="Long H."/>
            <person name="Ramasamy R.K."/>
            <person name="Rodriguez J.C."/>
            <person name="Van S.L."/>
            <person name="Yuan L."/>
            <person name="Wang Z."/>
            <person name="Xia Z."/>
            <person name="Xiao L."/>
            <person name="Anderson O.D."/>
            <person name="Ouyang S."/>
            <person name="Liang Y."/>
            <person name="Zimin A.V."/>
            <person name="Pertea G."/>
            <person name="Qi P."/>
            <person name="Bennetzen J.L."/>
            <person name="Dai X."/>
            <person name="Dawson M.W."/>
            <person name="Muller H.G."/>
            <person name="Kugler K."/>
            <person name="Rivarola-Duarte L."/>
            <person name="Spannagl M."/>
            <person name="Mayer K.F.X."/>
            <person name="Lu F.H."/>
            <person name="Bevan M.W."/>
            <person name="Leroy P."/>
            <person name="Li P."/>
            <person name="You F.M."/>
            <person name="Sun Q."/>
            <person name="Liu Z."/>
            <person name="Lyons E."/>
            <person name="Wicker T."/>
            <person name="Salzberg S.L."/>
            <person name="Devos K.M."/>
            <person name="Dvorak J."/>
        </authorList>
    </citation>
    <scope>NUCLEOTIDE SEQUENCE [LARGE SCALE GENOMIC DNA]</scope>
    <source>
        <strain evidence="1">cv. AL8/78</strain>
    </source>
</reference>
<dbReference type="AlphaFoldDB" id="A0A452ZPV1"/>
<proteinExistence type="predicted"/>
<reference evidence="2" key="2">
    <citation type="journal article" date="2017" name="Nat. Plants">
        <title>The Aegilops tauschii genome reveals multiple impacts of transposons.</title>
        <authorList>
            <person name="Zhao G."/>
            <person name="Zou C."/>
            <person name="Li K."/>
            <person name="Wang K."/>
            <person name="Li T."/>
            <person name="Gao L."/>
            <person name="Zhang X."/>
            <person name="Wang H."/>
            <person name="Yang Z."/>
            <person name="Liu X."/>
            <person name="Jiang W."/>
            <person name="Mao L."/>
            <person name="Kong X."/>
            <person name="Jiao Y."/>
            <person name="Jia J."/>
        </authorList>
    </citation>
    <scope>NUCLEOTIDE SEQUENCE [LARGE SCALE GENOMIC DNA]</scope>
    <source>
        <strain evidence="2">cv. AL8/78</strain>
    </source>
</reference>
<organism evidence="1 2">
    <name type="scientific">Aegilops tauschii subsp. strangulata</name>
    <name type="common">Goatgrass</name>
    <dbReference type="NCBI Taxonomy" id="200361"/>
    <lineage>
        <taxon>Eukaryota</taxon>
        <taxon>Viridiplantae</taxon>
        <taxon>Streptophyta</taxon>
        <taxon>Embryophyta</taxon>
        <taxon>Tracheophyta</taxon>
        <taxon>Spermatophyta</taxon>
        <taxon>Magnoliopsida</taxon>
        <taxon>Liliopsida</taxon>
        <taxon>Poales</taxon>
        <taxon>Poaceae</taxon>
        <taxon>BOP clade</taxon>
        <taxon>Pooideae</taxon>
        <taxon>Triticodae</taxon>
        <taxon>Triticeae</taxon>
        <taxon>Triticinae</taxon>
        <taxon>Aegilops</taxon>
    </lineage>
</organism>
<reference evidence="1" key="5">
    <citation type="journal article" date="2021" name="G3 (Bethesda)">
        <title>Aegilops tauschii genome assembly Aet v5.0 features greater sequence contiguity and improved annotation.</title>
        <authorList>
            <person name="Wang L."/>
            <person name="Zhu T."/>
            <person name="Rodriguez J.C."/>
            <person name="Deal K.R."/>
            <person name="Dubcovsky J."/>
            <person name="McGuire P.E."/>
            <person name="Lux T."/>
            <person name="Spannagl M."/>
            <person name="Mayer K.F.X."/>
            <person name="Baldrich P."/>
            <person name="Meyers B.C."/>
            <person name="Huo N."/>
            <person name="Gu Y.Q."/>
            <person name="Zhou H."/>
            <person name="Devos K.M."/>
            <person name="Bennetzen J.L."/>
            <person name="Unver T."/>
            <person name="Budak H."/>
            <person name="Gulick P.J."/>
            <person name="Galiba G."/>
            <person name="Kalapos B."/>
            <person name="Nelson D.R."/>
            <person name="Li P."/>
            <person name="You F.M."/>
            <person name="Luo M.C."/>
            <person name="Dvorak J."/>
        </authorList>
    </citation>
    <scope>NUCLEOTIDE SEQUENCE [LARGE SCALE GENOMIC DNA]</scope>
    <source>
        <strain evidence="1">cv. AL8/78</strain>
    </source>
</reference>
<reference evidence="1" key="4">
    <citation type="submission" date="2019-03" db="UniProtKB">
        <authorList>
            <consortium name="EnsemblPlants"/>
        </authorList>
    </citation>
    <scope>IDENTIFICATION</scope>
</reference>
<name>A0A452ZPV1_AEGTS</name>
<dbReference type="Proteomes" id="UP000015105">
    <property type="component" value="Chromosome 1D"/>
</dbReference>